<dbReference type="Proteomes" id="UP001152130">
    <property type="component" value="Unassembled WGS sequence"/>
</dbReference>
<dbReference type="OrthoDB" id="5084387at2759"/>
<name>A0A9W8PGV6_9HYPO</name>
<evidence type="ECO:0000313" key="2">
    <source>
        <dbReference type="EMBL" id="KAJ4006502.1"/>
    </source>
</evidence>
<gene>
    <name evidence="2" type="ORF">NW766_010595</name>
</gene>
<keyword evidence="3" id="KW-1185">Reference proteome</keyword>
<dbReference type="AlphaFoldDB" id="A0A9W8PGV6"/>
<organism evidence="2 3">
    <name type="scientific">Fusarium irregulare</name>
    <dbReference type="NCBI Taxonomy" id="2494466"/>
    <lineage>
        <taxon>Eukaryota</taxon>
        <taxon>Fungi</taxon>
        <taxon>Dikarya</taxon>
        <taxon>Ascomycota</taxon>
        <taxon>Pezizomycotina</taxon>
        <taxon>Sordariomycetes</taxon>
        <taxon>Hypocreomycetidae</taxon>
        <taxon>Hypocreales</taxon>
        <taxon>Nectriaceae</taxon>
        <taxon>Fusarium</taxon>
        <taxon>Fusarium incarnatum-equiseti species complex</taxon>
    </lineage>
</organism>
<feature type="region of interest" description="Disordered" evidence="1">
    <location>
        <begin position="147"/>
        <end position="174"/>
    </location>
</feature>
<accession>A0A9W8PGV6</accession>
<dbReference type="EMBL" id="JAPDHF010000019">
    <property type="protein sequence ID" value="KAJ4006502.1"/>
    <property type="molecule type" value="Genomic_DNA"/>
</dbReference>
<protein>
    <submittedName>
        <fullName evidence="2">Uncharacterized protein</fullName>
    </submittedName>
</protein>
<proteinExistence type="predicted"/>
<evidence type="ECO:0000256" key="1">
    <source>
        <dbReference type="SAM" id="MobiDB-lite"/>
    </source>
</evidence>
<reference evidence="2" key="1">
    <citation type="submission" date="2022-10" db="EMBL/GenBank/DDBJ databases">
        <title>Fusarium specimens isolated from Avocado Roots.</title>
        <authorList>
            <person name="Stajich J."/>
            <person name="Roper C."/>
            <person name="Heimlech-Rivalta G."/>
        </authorList>
    </citation>
    <scope>NUCLEOTIDE SEQUENCE</scope>
    <source>
        <strain evidence="2">CF00143</strain>
    </source>
</reference>
<sequence>MLESRDLAEAKRSKTYWERICLPPTKTTPKLAPKKPSSNSPVITLTEADLDQVKKLISPSTMPSEILEIPEELADLKEEDLWRYDPMTWTLRYCTDLMEEPEDAAPEILPPALRLVHVRSDAPYNIRNPAALPPIPEEKGSDAPEELLHEKQIRANRANSIEGNEPPDRHYESDAALRESRNQIARVDQTNDKIKEYIVDLRRKFEAFRAEQKWP</sequence>
<comment type="caution">
    <text evidence="2">The sequence shown here is derived from an EMBL/GenBank/DDBJ whole genome shotgun (WGS) entry which is preliminary data.</text>
</comment>
<evidence type="ECO:0000313" key="3">
    <source>
        <dbReference type="Proteomes" id="UP001152130"/>
    </source>
</evidence>